<feature type="compositionally biased region" description="Polar residues" evidence="1">
    <location>
        <begin position="462"/>
        <end position="482"/>
    </location>
</feature>
<evidence type="ECO:0008006" key="4">
    <source>
        <dbReference type="Google" id="ProtNLM"/>
    </source>
</evidence>
<feature type="compositionally biased region" description="Basic and acidic residues" evidence="1">
    <location>
        <begin position="93"/>
        <end position="116"/>
    </location>
</feature>
<dbReference type="EMBL" id="JAPFRF010000005">
    <property type="protein sequence ID" value="KAJ7331735.1"/>
    <property type="molecule type" value="Genomic_DNA"/>
</dbReference>
<organism evidence="2 3">
    <name type="scientific">Phrynocephalus forsythii</name>
    <dbReference type="NCBI Taxonomy" id="171643"/>
    <lineage>
        <taxon>Eukaryota</taxon>
        <taxon>Metazoa</taxon>
        <taxon>Chordata</taxon>
        <taxon>Craniata</taxon>
        <taxon>Vertebrata</taxon>
        <taxon>Euteleostomi</taxon>
        <taxon>Lepidosauria</taxon>
        <taxon>Squamata</taxon>
        <taxon>Bifurcata</taxon>
        <taxon>Unidentata</taxon>
        <taxon>Episquamata</taxon>
        <taxon>Toxicofera</taxon>
        <taxon>Iguania</taxon>
        <taxon>Acrodonta</taxon>
        <taxon>Agamidae</taxon>
        <taxon>Agaminae</taxon>
        <taxon>Phrynocephalus</taxon>
    </lineage>
</organism>
<comment type="caution">
    <text evidence="2">The sequence shown here is derived from an EMBL/GenBank/DDBJ whole genome shotgun (WGS) entry which is preliminary data.</text>
</comment>
<name>A0A9Q0XXL9_9SAUR</name>
<sequence>MPKKDLWVGTSDPDPATVVGSAGSCESMISSSSSSSEMNNTGDDYLSVEEKECLMFLEETLDSLDTGTESGVSADETEAAEPSNHPRTWPTRDVPKELDRENLGKQKKIELKDKKCGSSSLPSAGHHSLPRNMCVRETPLIFKVYPPKVTVSSTENSKGLPQIHPTSGESPEHETQWVQSDQAKMNTGLKASDLESVLIPPPEPFQDRGQGHPRRGQETPVLNKVSGKDAESKMKPHFEVRSADMLEMERYEAVAVQQKILPDKKEAVIKPTSPQRNKKNSEQMIDAQYNDKNPALDESLQDPNFKQGPPTAPKPRKLPPNIILKTSKTNVVSLNMDTNHNIKRFSQLSGRPRASTGDFSMERSYSLQKEQEKARREALEKLGLPLDREKRPENQVTSYSPKLTSRTTSREYVNIDIPNKRPEQQSNEFGEKGIYLVEKNIQGVKQANFKSNTLERSGVGLSNSVSTGNEGQNMKNTNSTGKPSFLDKITPNFFRGNRPRTASLGTDLKENKFHDVELEKNEKRRSFPLQQPSKLPRPPCVSVTITPQDATEEHRKEALKKLGLLKE</sequence>
<dbReference type="Proteomes" id="UP001142489">
    <property type="component" value="Unassembled WGS sequence"/>
</dbReference>
<feature type="region of interest" description="Disordered" evidence="1">
    <location>
        <begin position="347"/>
        <end position="405"/>
    </location>
</feature>
<evidence type="ECO:0000313" key="3">
    <source>
        <dbReference type="Proteomes" id="UP001142489"/>
    </source>
</evidence>
<dbReference type="OrthoDB" id="9898538at2759"/>
<feature type="region of interest" description="Disordered" evidence="1">
    <location>
        <begin position="193"/>
        <end position="237"/>
    </location>
</feature>
<feature type="compositionally biased region" description="Low complexity" evidence="1">
    <location>
        <begin position="21"/>
        <end position="36"/>
    </location>
</feature>
<feature type="region of interest" description="Disordered" evidence="1">
    <location>
        <begin position="462"/>
        <end position="541"/>
    </location>
</feature>
<evidence type="ECO:0000256" key="1">
    <source>
        <dbReference type="SAM" id="MobiDB-lite"/>
    </source>
</evidence>
<feature type="compositionally biased region" description="Basic and acidic residues" evidence="1">
    <location>
        <begin position="369"/>
        <end position="393"/>
    </location>
</feature>
<feature type="compositionally biased region" description="Basic and acidic residues" evidence="1">
    <location>
        <begin position="226"/>
        <end position="237"/>
    </location>
</feature>
<feature type="compositionally biased region" description="Polar residues" evidence="1">
    <location>
        <begin position="394"/>
        <end position="405"/>
    </location>
</feature>
<feature type="region of interest" description="Disordered" evidence="1">
    <location>
        <begin position="1"/>
        <end position="43"/>
    </location>
</feature>
<feature type="compositionally biased region" description="Polar residues" evidence="1">
    <location>
        <begin position="151"/>
        <end position="169"/>
    </location>
</feature>
<dbReference type="PROSITE" id="PS51257">
    <property type="entry name" value="PROKAR_LIPOPROTEIN"/>
    <property type="match status" value="1"/>
</dbReference>
<dbReference type="PANTHER" id="PTHR21555:SF0">
    <property type="entry name" value="SPECIFICALLY ANDROGEN-REGULATED GENE PROTEIN"/>
    <property type="match status" value="1"/>
</dbReference>
<feature type="region of interest" description="Disordered" evidence="1">
    <location>
        <begin position="151"/>
        <end position="178"/>
    </location>
</feature>
<dbReference type="GO" id="GO:0005737">
    <property type="term" value="C:cytoplasm"/>
    <property type="evidence" value="ECO:0007669"/>
    <property type="project" value="TreeGrafter"/>
</dbReference>
<keyword evidence="3" id="KW-1185">Reference proteome</keyword>
<accession>A0A9Q0XXL9</accession>
<proteinExistence type="predicted"/>
<reference evidence="2" key="1">
    <citation type="journal article" date="2023" name="DNA Res.">
        <title>Chromosome-level genome assembly of Phrynocephalus forsythii using third-generation DNA sequencing and Hi-C analysis.</title>
        <authorList>
            <person name="Qi Y."/>
            <person name="Zhao W."/>
            <person name="Zhao Y."/>
            <person name="Niu C."/>
            <person name="Cao S."/>
            <person name="Zhang Y."/>
        </authorList>
    </citation>
    <scope>NUCLEOTIDE SEQUENCE</scope>
    <source>
        <tissue evidence="2">Muscle</tissue>
    </source>
</reference>
<feature type="region of interest" description="Disordered" evidence="1">
    <location>
        <begin position="64"/>
        <end position="130"/>
    </location>
</feature>
<dbReference type="PANTHER" id="PTHR21555">
    <property type="entry name" value="SPECIFICALLY ANDROGEN-REGULATED GENE PROTEIN"/>
    <property type="match status" value="1"/>
</dbReference>
<protein>
    <recommendedName>
        <fullName evidence="4">Specifically androgen-regulated gene protein</fullName>
    </recommendedName>
</protein>
<dbReference type="AlphaFoldDB" id="A0A9Q0XXL9"/>
<feature type="region of interest" description="Disordered" evidence="1">
    <location>
        <begin position="260"/>
        <end position="321"/>
    </location>
</feature>
<evidence type="ECO:0000313" key="2">
    <source>
        <dbReference type="EMBL" id="KAJ7331735.1"/>
    </source>
</evidence>
<gene>
    <name evidence="2" type="ORF">JRQ81_013915</name>
</gene>
<dbReference type="Pfam" id="PF15385">
    <property type="entry name" value="SARG"/>
    <property type="match status" value="2"/>
</dbReference>
<dbReference type="InterPro" id="IPR026152">
    <property type="entry name" value="SARG"/>
</dbReference>
<feature type="compositionally biased region" description="Basic and acidic residues" evidence="1">
    <location>
        <begin position="507"/>
        <end position="525"/>
    </location>
</feature>